<dbReference type="AlphaFoldDB" id="A0A2U9IX16"/>
<dbReference type="InterPro" id="IPR010918">
    <property type="entry name" value="PurM-like_C_dom"/>
</dbReference>
<dbReference type="EMBL" id="CP029287">
    <property type="protein sequence ID" value="AWS00652.1"/>
    <property type="molecule type" value="Genomic_DNA"/>
</dbReference>
<accession>A0A2U9IX16</accession>
<dbReference type="RefSeq" id="WP_054836376.1">
    <property type="nucleotide sequence ID" value="NZ_BBBA01000003.1"/>
</dbReference>
<dbReference type="GeneID" id="36835393"/>
<dbReference type="Gene3D" id="3.30.1330.10">
    <property type="entry name" value="PurM-like, N-terminal domain"/>
    <property type="match status" value="1"/>
</dbReference>
<dbReference type="UniPathway" id="UPA00074">
    <property type="reaction ID" value="UER00129"/>
</dbReference>
<evidence type="ECO:0000256" key="1">
    <source>
        <dbReference type="ARBA" id="ARBA00004686"/>
    </source>
</evidence>
<dbReference type="KEGG" id="mhk:DFR87_08585"/>
<dbReference type="STRING" id="1293036.GCA_001315825_00877"/>
<dbReference type="Pfam" id="PF02769">
    <property type="entry name" value="AIRS_C"/>
    <property type="match status" value="1"/>
</dbReference>
<keyword evidence="7 8" id="KW-0067">ATP-binding</keyword>
<protein>
    <recommendedName>
        <fullName evidence="2 8">Phosphoribosylformylglycinamidine cyclo-ligase</fullName>
        <ecNumber evidence="2 8">6.3.3.1</ecNumber>
    </recommendedName>
    <alternativeName>
        <fullName evidence="8">AIR synthase</fullName>
    </alternativeName>
    <alternativeName>
        <fullName evidence="8">AIRS</fullName>
    </alternativeName>
    <alternativeName>
        <fullName evidence="8">Phosphoribosyl-aminoimidazole synthetase</fullName>
    </alternativeName>
</protein>
<comment type="pathway">
    <text evidence="1 8">Purine metabolism; IMP biosynthesis via de novo pathway; 5-amino-1-(5-phospho-D-ribosyl)imidazole from N(2)-formyl-N(1)-(5-phospho-D-ribosyl)glycinamide: step 2/2.</text>
</comment>
<gene>
    <name evidence="8" type="primary">purM</name>
    <name evidence="11" type="ORF">DFR87_08585</name>
</gene>
<dbReference type="PANTHER" id="PTHR10520:SF12">
    <property type="entry name" value="TRIFUNCTIONAL PURINE BIOSYNTHETIC PROTEIN ADENOSINE-3"/>
    <property type="match status" value="1"/>
</dbReference>
<evidence type="ECO:0000256" key="6">
    <source>
        <dbReference type="ARBA" id="ARBA00022755"/>
    </source>
</evidence>
<dbReference type="EC" id="6.3.3.1" evidence="2 8"/>
<feature type="domain" description="PurM-like C-terminal" evidence="10">
    <location>
        <begin position="163"/>
        <end position="307"/>
    </location>
</feature>
<dbReference type="InterPro" id="IPR004733">
    <property type="entry name" value="PurM_cligase"/>
</dbReference>
<dbReference type="SUPFAM" id="SSF55326">
    <property type="entry name" value="PurM N-terminal domain-like"/>
    <property type="match status" value="1"/>
</dbReference>
<evidence type="ECO:0000256" key="4">
    <source>
        <dbReference type="ARBA" id="ARBA00022598"/>
    </source>
</evidence>
<keyword evidence="5 8" id="KW-0547">Nucleotide-binding</keyword>
<dbReference type="GO" id="GO:0005829">
    <property type="term" value="C:cytosol"/>
    <property type="evidence" value="ECO:0007669"/>
    <property type="project" value="TreeGrafter"/>
</dbReference>
<dbReference type="SUPFAM" id="SSF56042">
    <property type="entry name" value="PurM C-terminal domain-like"/>
    <property type="match status" value="1"/>
</dbReference>
<dbReference type="Gene3D" id="3.90.650.10">
    <property type="entry name" value="PurM-like C-terminal domain"/>
    <property type="match status" value="1"/>
</dbReference>
<dbReference type="InterPro" id="IPR036921">
    <property type="entry name" value="PurM-like_N_sf"/>
</dbReference>
<reference evidence="11 12" key="1">
    <citation type="submission" date="2018-05" db="EMBL/GenBank/DDBJ databases">
        <title>Complete Genome Sequences of Extremely Thermoacidophilic, Metal-Mobilizing Type-Strain Members of the Archaeal Family Sulfolobaceae: Acidianus brierleyi DSM-1651T, Acidianus sulfidivorans DSM-18786T, Metallosphaera hakonensis DSM-7519T, and Metallosphaera prunae DSM-10039T.</title>
        <authorList>
            <person name="Counts J.A."/>
            <person name="Kelly R.M."/>
        </authorList>
    </citation>
    <scope>NUCLEOTIDE SEQUENCE [LARGE SCALE GENOMIC DNA]</scope>
    <source>
        <strain evidence="11 12">HO1-1</strain>
    </source>
</reference>
<dbReference type="GO" id="GO:0046084">
    <property type="term" value="P:adenine biosynthetic process"/>
    <property type="evidence" value="ECO:0007669"/>
    <property type="project" value="TreeGrafter"/>
</dbReference>
<dbReference type="NCBIfam" id="TIGR00878">
    <property type="entry name" value="purM"/>
    <property type="match status" value="1"/>
</dbReference>
<keyword evidence="4 8" id="KW-0436">Ligase</keyword>
<keyword evidence="12" id="KW-1185">Reference proteome</keyword>
<dbReference type="Pfam" id="PF00586">
    <property type="entry name" value="AIRS"/>
    <property type="match status" value="1"/>
</dbReference>
<comment type="subcellular location">
    <subcellularLocation>
        <location evidence="8">Cytoplasm</location>
    </subcellularLocation>
</comment>
<organism evidence="11 12">
    <name type="scientific">Metallosphaera hakonensis JCM 8857 = DSM 7519</name>
    <dbReference type="NCBI Taxonomy" id="1293036"/>
    <lineage>
        <taxon>Archaea</taxon>
        <taxon>Thermoproteota</taxon>
        <taxon>Thermoprotei</taxon>
        <taxon>Sulfolobales</taxon>
        <taxon>Sulfolobaceae</taxon>
        <taxon>Metallosphaera</taxon>
    </lineage>
</organism>
<name>A0A2U9IX16_9CREN</name>
<evidence type="ECO:0000313" key="12">
    <source>
        <dbReference type="Proteomes" id="UP000247586"/>
    </source>
</evidence>
<comment type="similarity">
    <text evidence="8">Belongs to the AIR synthase family.</text>
</comment>
<comment type="catalytic activity">
    <reaction evidence="8">
        <text>2-formamido-N(1)-(5-O-phospho-beta-D-ribosyl)acetamidine + ATP = 5-amino-1-(5-phospho-beta-D-ribosyl)imidazole + ADP + phosphate + H(+)</text>
        <dbReference type="Rhea" id="RHEA:23032"/>
        <dbReference type="ChEBI" id="CHEBI:15378"/>
        <dbReference type="ChEBI" id="CHEBI:30616"/>
        <dbReference type="ChEBI" id="CHEBI:43474"/>
        <dbReference type="ChEBI" id="CHEBI:137981"/>
        <dbReference type="ChEBI" id="CHEBI:147287"/>
        <dbReference type="ChEBI" id="CHEBI:456216"/>
        <dbReference type="EC" id="6.3.3.1"/>
    </reaction>
</comment>
<dbReference type="InterPro" id="IPR036676">
    <property type="entry name" value="PurM-like_C_sf"/>
</dbReference>
<dbReference type="Proteomes" id="UP000247586">
    <property type="component" value="Chromosome"/>
</dbReference>
<sequence>MVSEYRKSGVDLNKLKDIHREVASMISSTYKRTILGAGHYSGVIEINNMKLAIHVDGVGTKTLLAKRMKKYSNIGIDCVAMNVNDLISIGAKPLAIVDYIAIDEPSEGIISEIIQGIVSGAKEADADVVGGETAVMKDVVNGFDVSCTAMGVVDKLITGDDVRPGDVLIGLASNGVHSNGYTLIRRLLDQGKLSWEDWGEELLKPTRIYVKPVMSVLHLIKGAGHITGGSFSKLRRITKYSLDITLPEPPAIFKAIELAGVPHEEMYRVFNMGVGMILFADKTNVEEILRILNPFVPSFIVGEVGNDLGKIRITTHKSELLYV</sequence>
<keyword evidence="3 8" id="KW-0963">Cytoplasm</keyword>
<dbReference type="GO" id="GO:0004641">
    <property type="term" value="F:phosphoribosylformylglycinamidine cyclo-ligase activity"/>
    <property type="evidence" value="ECO:0007669"/>
    <property type="project" value="UniProtKB-UniRule"/>
</dbReference>
<evidence type="ECO:0000259" key="9">
    <source>
        <dbReference type="Pfam" id="PF00586"/>
    </source>
</evidence>
<dbReference type="GO" id="GO:0005524">
    <property type="term" value="F:ATP binding"/>
    <property type="evidence" value="ECO:0007669"/>
    <property type="project" value="UniProtKB-KW"/>
</dbReference>
<feature type="domain" description="PurM-like N-terminal" evidence="9">
    <location>
        <begin position="41"/>
        <end position="153"/>
    </location>
</feature>
<evidence type="ECO:0000256" key="5">
    <source>
        <dbReference type="ARBA" id="ARBA00022741"/>
    </source>
</evidence>
<evidence type="ECO:0000313" key="11">
    <source>
        <dbReference type="EMBL" id="AWS00652.1"/>
    </source>
</evidence>
<reference evidence="12" key="3">
    <citation type="submission" date="2020-03" db="EMBL/GenBank/DDBJ databases">
        <title>Sequencing and Assembly of Multiple Reported Metal-Biooxidizing Members of the Extremely Thermoacidophilic Archaeal Family Sulfolobaceae.</title>
        <authorList>
            <person name="Counts J.A."/>
            <person name="Kelly R.M."/>
        </authorList>
    </citation>
    <scope>NUCLEOTIDE SEQUENCE [LARGE SCALE GENOMIC DNA]</scope>
    <source>
        <strain evidence="12">HO1-1</strain>
    </source>
</reference>
<evidence type="ECO:0000256" key="7">
    <source>
        <dbReference type="ARBA" id="ARBA00022840"/>
    </source>
</evidence>
<reference evidence="12" key="2">
    <citation type="submission" date="2020-03" db="EMBL/GenBank/DDBJ databases">
        <title>Complete Genome Sequences of Extremely Thermoacidophilic, Metal-Mobilizing Type-Strain Members of the Archaeal Family Sulfolobaceae: Acidianus brierleyi DSM-1651T, Acidianus sulfidivorans DSM-18786T, Metallosphaera hakonensis DSM-7519T, and Metallosphaera prunae DSM-10039T.</title>
        <authorList>
            <person name="Counts J.A."/>
            <person name="Kelly R.M."/>
        </authorList>
    </citation>
    <scope>NUCLEOTIDE SEQUENCE [LARGE SCALE GENOMIC DNA]</scope>
    <source>
        <strain evidence="12">HO1-1</strain>
    </source>
</reference>
<dbReference type="FunFam" id="3.30.1330.10:FF:000020">
    <property type="entry name" value="Phosphoribosylformylglycinamidine cyclo-ligase"/>
    <property type="match status" value="1"/>
</dbReference>
<evidence type="ECO:0000256" key="8">
    <source>
        <dbReference type="HAMAP-Rule" id="MF_00741"/>
    </source>
</evidence>
<dbReference type="OrthoDB" id="6605at2157"/>
<keyword evidence="6 8" id="KW-0658">Purine biosynthesis</keyword>
<dbReference type="HAMAP" id="MF_00741">
    <property type="entry name" value="AIRS"/>
    <property type="match status" value="1"/>
</dbReference>
<evidence type="ECO:0000259" key="10">
    <source>
        <dbReference type="Pfam" id="PF02769"/>
    </source>
</evidence>
<dbReference type="CDD" id="cd02196">
    <property type="entry name" value="PurM"/>
    <property type="match status" value="1"/>
</dbReference>
<dbReference type="GO" id="GO:0006189">
    <property type="term" value="P:'de novo' IMP biosynthetic process"/>
    <property type="evidence" value="ECO:0007669"/>
    <property type="project" value="UniProtKB-UniRule"/>
</dbReference>
<dbReference type="GO" id="GO:0004637">
    <property type="term" value="F:phosphoribosylamine-glycine ligase activity"/>
    <property type="evidence" value="ECO:0007669"/>
    <property type="project" value="TreeGrafter"/>
</dbReference>
<proteinExistence type="inferred from homology"/>
<dbReference type="PANTHER" id="PTHR10520">
    <property type="entry name" value="TRIFUNCTIONAL PURINE BIOSYNTHETIC PROTEIN ADENOSINE-3-RELATED"/>
    <property type="match status" value="1"/>
</dbReference>
<evidence type="ECO:0000256" key="2">
    <source>
        <dbReference type="ARBA" id="ARBA00013047"/>
    </source>
</evidence>
<evidence type="ECO:0000256" key="3">
    <source>
        <dbReference type="ARBA" id="ARBA00022490"/>
    </source>
</evidence>
<dbReference type="InterPro" id="IPR016188">
    <property type="entry name" value="PurM-like_N"/>
</dbReference>